<keyword evidence="1" id="KW-1133">Transmembrane helix</keyword>
<protein>
    <submittedName>
        <fullName evidence="3">Uncharacterized protein DUF4405</fullName>
    </submittedName>
</protein>
<keyword evidence="1" id="KW-0472">Membrane</keyword>
<dbReference type="RefSeq" id="WP_170106751.1">
    <property type="nucleotide sequence ID" value="NZ_NHSI01000046.1"/>
</dbReference>
<feature type="transmembrane region" description="Helical" evidence="1">
    <location>
        <begin position="7"/>
        <end position="28"/>
    </location>
</feature>
<organism evidence="3 4">
    <name type="scientific">Rhodovulum imhoffii</name>
    <dbReference type="NCBI Taxonomy" id="365340"/>
    <lineage>
        <taxon>Bacteria</taxon>
        <taxon>Pseudomonadati</taxon>
        <taxon>Pseudomonadota</taxon>
        <taxon>Alphaproteobacteria</taxon>
        <taxon>Rhodobacterales</taxon>
        <taxon>Paracoccaceae</taxon>
        <taxon>Rhodovulum</taxon>
    </lineage>
</organism>
<sequence>MSVLRKIATPLTIGTSIVVGITGVLMFLHAEPPLAELVHEWIGLAFVGMIVLHLIVNNRPLRGHLKHWPGRIAIGLGAVVLAASFLPVVEKNKGPRPDFALLERVEAAPLGTVAALLNENPEDLADRLRAAGYGQADAEATITALSGPERGRKMHLIAAILDTQDG</sequence>
<reference evidence="3 4" key="1">
    <citation type="submission" date="2018-04" db="EMBL/GenBank/DDBJ databases">
        <title>Genomic Encyclopedia of Archaeal and Bacterial Type Strains, Phase II (KMG-II): from individual species to whole genera.</title>
        <authorList>
            <person name="Goeker M."/>
        </authorList>
    </citation>
    <scope>NUCLEOTIDE SEQUENCE [LARGE SCALE GENOMIC DNA]</scope>
    <source>
        <strain evidence="3 4">DSM 18064</strain>
    </source>
</reference>
<feature type="domain" description="Flavinylation-associated cytochrome" evidence="2">
    <location>
        <begin position="8"/>
        <end position="57"/>
    </location>
</feature>
<gene>
    <name evidence="3" type="ORF">C8N32_106101</name>
</gene>
<dbReference type="InterPro" id="IPR025517">
    <property type="entry name" value="DUF4405"/>
</dbReference>
<feature type="transmembrane region" description="Helical" evidence="1">
    <location>
        <begin position="68"/>
        <end position="89"/>
    </location>
</feature>
<evidence type="ECO:0000313" key="4">
    <source>
        <dbReference type="Proteomes" id="UP000243859"/>
    </source>
</evidence>
<keyword evidence="1" id="KW-0812">Transmembrane</keyword>
<feature type="transmembrane region" description="Helical" evidence="1">
    <location>
        <begin position="40"/>
        <end position="56"/>
    </location>
</feature>
<dbReference type="Pfam" id="PF14358">
    <property type="entry name" value="DUF4405"/>
    <property type="match status" value="1"/>
</dbReference>
<dbReference type="Proteomes" id="UP000243859">
    <property type="component" value="Unassembled WGS sequence"/>
</dbReference>
<keyword evidence="4" id="KW-1185">Reference proteome</keyword>
<name>A0A2T5BT09_9RHOB</name>
<dbReference type="AlphaFoldDB" id="A0A2T5BT09"/>
<dbReference type="EMBL" id="QAAA01000006">
    <property type="protein sequence ID" value="PTN02528.1"/>
    <property type="molecule type" value="Genomic_DNA"/>
</dbReference>
<accession>A0A2T5BT09</accession>
<evidence type="ECO:0000256" key="1">
    <source>
        <dbReference type="SAM" id="Phobius"/>
    </source>
</evidence>
<comment type="caution">
    <text evidence="3">The sequence shown here is derived from an EMBL/GenBank/DDBJ whole genome shotgun (WGS) entry which is preliminary data.</text>
</comment>
<evidence type="ECO:0000313" key="3">
    <source>
        <dbReference type="EMBL" id="PTN02528.1"/>
    </source>
</evidence>
<evidence type="ECO:0000259" key="2">
    <source>
        <dbReference type="Pfam" id="PF14358"/>
    </source>
</evidence>
<proteinExistence type="predicted"/>